<evidence type="ECO:0000313" key="1">
    <source>
        <dbReference type="EMBL" id="ROP28617.1"/>
    </source>
</evidence>
<sequence>MVASMRFASIARPAFPRRRHLGILLAGALVAAGIPTAAVAATPLVSVRPTGSVGFDGLVYATAYAGNTVFVGGSFRNAIVDGRSVPRKRLAALNARTGELLPWAPATNGTVWGLTAFGQSLYITGKFTTVGDQARGGLANINLRTGAVGTLRHTVKGEGHALAAGGGRLFLGGAISAVDGRARRNLAAFDLTSGALETFGSGADGEVKTLTVAGSRLYVGGGFKRLNGADGTARLAALRLTDGRVDTTFRPVTPYAVGALTVAPDKVYAALAGPGGRVAAYRPDGQLVWSTVTDGDVQAITHLGGSVYAGGHFTVACPGPSRTATSWCPATLRSQPKLAALNAANGKLLDWNPKSNGKWGVLSMDVHPTLGRIAVGGEFTALGGLSRPHFAQFSTPCSYGCNGRSGSGTR</sequence>
<dbReference type="Gene3D" id="2.130.10.10">
    <property type="entry name" value="YVTN repeat-like/Quinoprotein amine dehydrogenase"/>
    <property type="match status" value="1"/>
</dbReference>
<comment type="caution">
    <text evidence="1">The sequence shown here is derived from an EMBL/GenBank/DDBJ whole genome shotgun (WGS) entry which is preliminary data.</text>
</comment>
<name>A0A3N1GED5_9ACTN</name>
<reference evidence="1 2" key="1">
    <citation type="submission" date="2018-11" db="EMBL/GenBank/DDBJ databases">
        <title>Sequencing the genomes of 1000 actinobacteria strains.</title>
        <authorList>
            <person name="Klenk H.-P."/>
        </authorList>
    </citation>
    <scope>NUCLEOTIDE SEQUENCE [LARGE SCALE GENOMIC DNA]</scope>
    <source>
        <strain evidence="1 2">DSM 43634</strain>
    </source>
</reference>
<gene>
    <name evidence="1" type="ORF">EDD30_1383</name>
</gene>
<dbReference type="EMBL" id="RJKL01000001">
    <property type="protein sequence ID" value="ROP28617.1"/>
    <property type="molecule type" value="Genomic_DNA"/>
</dbReference>
<dbReference type="InterPro" id="IPR011047">
    <property type="entry name" value="Quinoprotein_ADH-like_sf"/>
</dbReference>
<evidence type="ECO:0000313" key="2">
    <source>
        <dbReference type="Proteomes" id="UP000271683"/>
    </source>
</evidence>
<accession>A0A3N1GED5</accession>
<dbReference type="OrthoDB" id="5506986at2"/>
<dbReference type="SUPFAM" id="SSF50998">
    <property type="entry name" value="Quinoprotein alcohol dehydrogenase-like"/>
    <property type="match status" value="1"/>
</dbReference>
<organism evidence="1 2">
    <name type="scientific">Couchioplanes caeruleus</name>
    <dbReference type="NCBI Taxonomy" id="56438"/>
    <lineage>
        <taxon>Bacteria</taxon>
        <taxon>Bacillati</taxon>
        <taxon>Actinomycetota</taxon>
        <taxon>Actinomycetes</taxon>
        <taxon>Micromonosporales</taxon>
        <taxon>Micromonosporaceae</taxon>
        <taxon>Couchioplanes</taxon>
    </lineage>
</organism>
<proteinExistence type="predicted"/>
<protein>
    <submittedName>
        <fullName evidence="1">Putative pyrroloquinoline-quinone binding quinoprotein</fullName>
    </submittedName>
</protein>
<dbReference type="Proteomes" id="UP000271683">
    <property type="component" value="Unassembled WGS sequence"/>
</dbReference>
<dbReference type="InterPro" id="IPR015943">
    <property type="entry name" value="WD40/YVTN_repeat-like_dom_sf"/>
</dbReference>
<dbReference type="Gene3D" id="2.80.10.50">
    <property type="match status" value="1"/>
</dbReference>
<dbReference type="AlphaFoldDB" id="A0A3N1GED5"/>